<reference evidence="1" key="1">
    <citation type="submission" date="2022-03" db="EMBL/GenBank/DDBJ databases">
        <authorList>
            <person name="Sayadi A."/>
        </authorList>
    </citation>
    <scope>NUCLEOTIDE SEQUENCE</scope>
</reference>
<comment type="caution">
    <text evidence="1">The sequence shown here is derived from an EMBL/GenBank/DDBJ whole genome shotgun (WGS) entry which is preliminary data.</text>
</comment>
<dbReference type="AlphaFoldDB" id="A0A9P0P732"/>
<evidence type="ECO:0000313" key="1">
    <source>
        <dbReference type="EMBL" id="CAH1973642.1"/>
    </source>
</evidence>
<protein>
    <submittedName>
        <fullName evidence="1">Uncharacterized protein</fullName>
    </submittedName>
</protein>
<proteinExistence type="predicted"/>
<name>A0A9P0P732_ACAOB</name>
<evidence type="ECO:0000313" key="2">
    <source>
        <dbReference type="Proteomes" id="UP001152888"/>
    </source>
</evidence>
<dbReference type="Proteomes" id="UP001152888">
    <property type="component" value="Unassembled WGS sequence"/>
</dbReference>
<accession>A0A9P0P732</accession>
<gene>
    <name evidence="1" type="ORF">ACAOBT_LOCUS10674</name>
</gene>
<organism evidence="1 2">
    <name type="scientific">Acanthoscelides obtectus</name>
    <name type="common">Bean weevil</name>
    <name type="synonym">Bruchus obtectus</name>
    <dbReference type="NCBI Taxonomy" id="200917"/>
    <lineage>
        <taxon>Eukaryota</taxon>
        <taxon>Metazoa</taxon>
        <taxon>Ecdysozoa</taxon>
        <taxon>Arthropoda</taxon>
        <taxon>Hexapoda</taxon>
        <taxon>Insecta</taxon>
        <taxon>Pterygota</taxon>
        <taxon>Neoptera</taxon>
        <taxon>Endopterygota</taxon>
        <taxon>Coleoptera</taxon>
        <taxon>Polyphaga</taxon>
        <taxon>Cucujiformia</taxon>
        <taxon>Chrysomeloidea</taxon>
        <taxon>Chrysomelidae</taxon>
        <taxon>Bruchinae</taxon>
        <taxon>Bruchini</taxon>
        <taxon>Acanthoscelides</taxon>
    </lineage>
</organism>
<sequence length="51" mass="5791">MLWQLKAPFLVNIDSSDHNILGIVFSFANIHWESSIRGKKSASVKCCTRLK</sequence>
<keyword evidence="2" id="KW-1185">Reference proteome</keyword>
<dbReference type="EMBL" id="CAKOFQ010006812">
    <property type="protein sequence ID" value="CAH1973642.1"/>
    <property type="molecule type" value="Genomic_DNA"/>
</dbReference>